<dbReference type="RefSeq" id="WP_343782533.1">
    <property type="nucleotide sequence ID" value="NZ_BAAACZ010000009.1"/>
</dbReference>
<dbReference type="Pfam" id="PF09577">
    <property type="entry name" value="Spore_YpjB"/>
    <property type="match status" value="1"/>
</dbReference>
<accession>A0ABN0ZU67</accession>
<evidence type="ECO:0000313" key="2">
    <source>
        <dbReference type="EMBL" id="GAA0458998.1"/>
    </source>
</evidence>
<reference evidence="2 3" key="1">
    <citation type="journal article" date="2019" name="Int. J. Syst. Evol. Microbiol.">
        <title>The Global Catalogue of Microorganisms (GCM) 10K type strain sequencing project: providing services to taxonomists for standard genome sequencing and annotation.</title>
        <authorList>
            <consortium name="The Broad Institute Genomics Platform"/>
            <consortium name="The Broad Institute Genome Sequencing Center for Infectious Disease"/>
            <person name="Wu L."/>
            <person name="Ma J."/>
        </authorList>
    </citation>
    <scope>NUCLEOTIDE SEQUENCE [LARGE SCALE GENOMIC DNA]</scope>
    <source>
        <strain evidence="2 3">JCM 14193</strain>
    </source>
</reference>
<organism evidence="2 3">
    <name type="scientific">Alkalibacillus silvisoli</name>
    <dbReference type="NCBI Taxonomy" id="392823"/>
    <lineage>
        <taxon>Bacteria</taxon>
        <taxon>Bacillati</taxon>
        <taxon>Bacillota</taxon>
        <taxon>Bacilli</taxon>
        <taxon>Bacillales</taxon>
        <taxon>Bacillaceae</taxon>
        <taxon>Alkalibacillus</taxon>
    </lineage>
</organism>
<evidence type="ECO:0000256" key="1">
    <source>
        <dbReference type="SAM" id="Phobius"/>
    </source>
</evidence>
<keyword evidence="1" id="KW-0472">Membrane</keyword>
<sequence length="65" mass="7472">MGLSKLIILFIPLYALSVVVDMSEVVFTIILVTSIILATLFYVGWKKYKEDQARSNEIDDEKQFD</sequence>
<proteinExistence type="predicted"/>
<dbReference type="InterPro" id="IPR014231">
    <property type="entry name" value="Spore_YpjB"/>
</dbReference>
<keyword evidence="1" id="KW-0812">Transmembrane</keyword>
<dbReference type="EMBL" id="BAAACZ010000009">
    <property type="protein sequence ID" value="GAA0458998.1"/>
    <property type="molecule type" value="Genomic_DNA"/>
</dbReference>
<keyword evidence="1" id="KW-1133">Transmembrane helix</keyword>
<evidence type="ECO:0000313" key="3">
    <source>
        <dbReference type="Proteomes" id="UP001500740"/>
    </source>
</evidence>
<keyword evidence="3" id="KW-1185">Reference proteome</keyword>
<dbReference type="Proteomes" id="UP001500740">
    <property type="component" value="Unassembled WGS sequence"/>
</dbReference>
<feature type="transmembrane region" description="Helical" evidence="1">
    <location>
        <begin position="27"/>
        <end position="45"/>
    </location>
</feature>
<gene>
    <name evidence="2" type="ORF">GCM10008935_12800</name>
</gene>
<comment type="caution">
    <text evidence="2">The sequence shown here is derived from an EMBL/GenBank/DDBJ whole genome shotgun (WGS) entry which is preliminary data.</text>
</comment>
<name>A0ABN0ZU67_9BACI</name>
<protein>
    <submittedName>
        <fullName evidence="2">Uncharacterized protein</fullName>
    </submittedName>
</protein>